<dbReference type="Pfam" id="PF00004">
    <property type="entry name" value="AAA"/>
    <property type="match status" value="1"/>
</dbReference>
<protein>
    <submittedName>
        <fullName evidence="6">AAA family ATPase</fullName>
    </submittedName>
</protein>
<organism evidence="6 7">
    <name type="scientific">Labedella populi</name>
    <dbReference type="NCBI Taxonomy" id="2498850"/>
    <lineage>
        <taxon>Bacteria</taxon>
        <taxon>Bacillati</taxon>
        <taxon>Actinomycetota</taxon>
        <taxon>Actinomycetes</taxon>
        <taxon>Micrococcales</taxon>
        <taxon>Microbacteriaceae</taxon>
        <taxon>Labedella</taxon>
    </lineage>
</organism>
<evidence type="ECO:0000256" key="2">
    <source>
        <dbReference type="ARBA" id="ARBA00022741"/>
    </source>
</evidence>
<dbReference type="SMART" id="SM00382">
    <property type="entry name" value="AAA"/>
    <property type="match status" value="1"/>
</dbReference>
<dbReference type="GO" id="GO:0016887">
    <property type="term" value="F:ATP hydrolysis activity"/>
    <property type="evidence" value="ECO:0007669"/>
    <property type="project" value="InterPro"/>
</dbReference>
<name>A0A444Q6V3_9MICO</name>
<gene>
    <name evidence="6" type="ORF">ELQ92_12450</name>
</gene>
<sequence length="325" mass="36352">MARADLLLALVRTSVQGDDQGFQRAAEALIADEKAKRHGVLAEQLSNALLAQPRRREITASAPARPNYDGLVHEILPERALSELVLPDHVTASVKQLIEEHHRRDLLRSYAVEPRHRVLLVGPPGGGKTTLAEALATELGTVLLSVRYEGIIGSFLGETAGRMDSLFELVRATPCVLFFDEFDAVAKERGDVHETGEIKRVVSSLLQQIDRLPSHVVVVAATNHPELLDRAVWRRMQLRLELPKPTREMRITWIERWARRKQLDFGLASRTLADRLRGLSLAEIEQFALDVERRQILDGPTSNPRTITQMVLQQLAFSVSGIESD</sequence>
<keyword evidence="3 4" id="KW-0067">ATP-binding</keyword>
<dbReference type="AlphaFoldDB" id="A0A444Q6V3"/>
<evidence type="ECO:0000256" key="3">
    <source>
        <dbReference type="ARBA" id="ARBA00022840"/>
    </source>
</evidence>
<dbReference type="SUPFAM" id="SSF52540">
    <property type="entry name" value="P-loop containing nucleoside triphosphate hydrolases"/>
    <property type="match status" value="1"/>
</dbReference>
<dbReference type="PANTHER" id="PTHR23073">
    <property type="entry name" value="26S PROTEASOME REGULATORY SUBUNIT"/>
    <property type="match status" value="1"/>
</dbReference>
<evidence type="ECO:0000313" key="6">
    <source>
        <dbReference type="EMBL" id="RWZ59630.1"/>
    </source>
</evidence>
<evidence type="ECO:0000259" key="5">
    <source>
        <dbReference type="SMART" id="SM00382"/>
    </source>
</evidence>
<dbReference type="CDD" id="cd19481">
    <property type="entry name" value="RecA-like_protease"/>
    <property type="match status" value="1"/>
</dbReference>
<dbReference type="Gene3D" id="3.40.50.300">
    <property type="entry name" value="P-loop containing nucleotide triphosphate hydrolases"/>
    <property type="match status" value="1"/>
</dbReference>
<comment type="similarity">
    <text evidence="1 4">Belongs to the AAA ATPase family.</text>
</comment>
<feature type="domain" description="AAA+ ATPase" evidence="5">
    <location>
        <begin position="114"/>
        <end position="246"/>
    </location>
</feature>
<dbReference type="InterPro" id="IPR003960">
    <property type="entry name" value="ATPase_AAA_CS"/>
</dbReference>
<dbReference type="RefSeq" id="WP_128499457.1">
    <property type="nucleotide sequence ID" value="NZ_RZNC01000004.1"/>
</dbReference>
<dbReference type="PROSITE" id="PS00674">
    <property type="entry name" value="AAA"/>
    <property type="match status" value="1"/>
</dbReference>
<dbReference type="InterPro" id="IPR003959">
    <property type="entry name" value="ATPase_AAA_core"/>
</dbReference>
<dbReference type="InterPro" id="IPR050221">
    <property type="entry name" value="26S_Proteasome_ATPase"/>
</dbReference>
<dbReference type="OrthoDB" id="9806903at2"/>
<dbReference type="InterPro" id="IPR003593">
    <property type="entry name" value="AAA+_ATPase"/>
</dbReference>
<proteinExistence type="inferred from homology"/>
<dbReference type="Proteomes" id="UP000288603">
    <property type="component" value="Unassembled WGS sequence"/>
</dbReference>
<keyword evidence="7" id="KW-1185">Reference proteome</keyword>
<dbReference type="InterPro" id="IPR027417">
    <property type="entry name" value="P-loop_NTPase"/>
</dbReference>
<dbReference type="EMBL" id="RZNC01000004">
    <property type="protein sequence ID" value="RWZ59630.1"/>
    <property type="molecule type" value="Genomic_DNA"/>
</dbReference>
<dbReference type="GO" id="GO:0005524">
    <property type="term" value="F:ATP binding"/>
    <property type="evidence" value="ECO:0007669"/>
    <property type="project" value="UniProtKB-KW"/>
</dbReference>
<evidence type="ECO:0000256" key="4">
    <source>
        <dbReference type="RuleBase" id="RU003651"/>
    </source>
</evidence>
<comment type="caution">
    <text evidence="6">The sequence shown here is derived from an EMBL/GenBank/DDBJ whole genome shotgun (WGS) entry which is preliminary data.</text>
</comment>
<accession>A0A444Q6V3</accession>
<keyword evidence="2 4" id="KW-0547">Nucleotide-binding</keyword>
<evidence type="ECO:0000313" key="7">
    <source>
        <dbReference type="Proteomes" id="UP000288603"/>
    </source>
</evidence>
<reference evidence="6 7" key="1">
    <citation type="submission" date="2018-12" db="EMBL/GenBank/DDBJ databases">
        <authorList>
            <person name="Li F."/>
        </authorList>
    </citation>
    <scope>NUCLEOTIDE SEQUENCE [LARGE SCALE GENOMIC DNA]</scope>
    <source>
        <strain evidence="6 7">8H24J-4-2</strain>
    </source>
</reference>
<evidence type="ECO:0000256" key="1">
    <source>
        <dbReference type="ARBA" id="ARBA00006914"/>
    </source>
</evidence>